<protein>
    <recommendedName>
        <fullName evidence="3">Chitinase</fullName>
    </recommendedName>
</protein>
<dbReference type="Gene3D" id="3.10.50.10">
    <property type="match status" value="1"/>
</dbReference>
<dbReference type="InterPro" id="IPR017853">
    <property type="entry name" value="GH"/>
</dbReference>
<dbReference type="EMBL" id="DS022249">
    <property type="protein sequence ID" value="EWG45873.1"/>
    <property type="molecule type" value="Genomic_DNA"/>
</dbReference>
<evidence type="ECO:0000313" key="1">
    <source>
        <dbReference type="EMBL" id="EWG45873.1"/>
    </source>
</evidence>
<dbReference type="SUPFAM" id="SSF51445">
    <property type="entry name" value="(Trans)glycosidases"/>
    <property type="match status" value="1"/>
</dbReference>
<reference evidence="1 2" key="1">
    <citation type="journal article" date="2010" name="Nature">
        <title>Comparative genomics reveals mobile pathogenicity chromosomes in Fusarium.</title>
        <authorList>
            <person name="Ma L.J."/>
            <person name="van der Does H.C."/>
            <person name="Borkovich K.A."/>
            <person name="Coleman J.J."/>
            <person name="Daboussi M.J."/>
            <person name="Di Pietro A."/>
            <person name="Dufresne M."/>
            <person name="Freitag M."/>
            <person name="Grabherr M."/>
            <person name="Henrissat B."/>
            <person name="Houterman P.M."/>
            <person name="Kang S."/>
            <person name="Shim W.B."/>
            <person name="Woloshuk C."/>
            <person name="Xie X."/>
            <person name="Xu J.R."/>
            <person name="Antoniw J."/>
            <person name="Baker S.E."/>
            <person name="Bluhm B.H."/>
            <person name="Breakspear A."/>
            <person name="Brown D.W."/>
            <person name="Butchko R.A."/>
            <person name="Chapman S."/>
            <person name="Coulson R."/>
            <person name="Coutinho P.M."/>
            <person name="Danchin E.G."/>
            <person name="Diener A."/>
            <person name="Gale L.R."/>
            <person name="Gardiner D.M."/>
            <person name="Goff S."/>
            <person name="Hammond-Kosack K.E."/>
            <person name="Hilburn K."/>
            <person name="Hua-Van A."/>
            <person name="Jonkers W."/>
            <person name="Kazan K."/>
            <person name="Kodira C.D."/>
            <person name="Koehrsen M."/>
            <person name="Kumar L."/>
            <person name="Lee Y.H."/>
            <person name="Li L."/>
            <person name="Manners J.M."/>
            <person name="Miranda-Saavedra D."/>
            <person name="Mukherjee M."/>
            <person name="Park G."/>
            <person name="Park J."/>
            <person name="Park S.Y."/>
            <person name="Proctor R.H."/>
            <person name="Regev A."/>
            <person name="Ruiz-Roldan M.C."/>
            <person name="Sain D."/>
            <person name="Sakthikumar S."/>
            <person name="Sykes S."/>
            <person name="Schwartz D.C."/>
            <person name="Turgeon B.G."/>
            <person name="Wapinski I."/>
            <person name="Yoder O."/>
            <person name="Young S."/>
            <person name="Zeng Q."/>
            <person name="Zhou S."/>
            <person name="Galagan J."/>
            <person name="Cuomo C.A."/>
            <person name="Kistler H.C."/>
            <person name="Rep M."/>
        </authorList>
    </citation>
    <scope>NUCLEOTIDE SEQUENCE [LARGE SCALE GENOMIC DNA]</scope>
    <source>
        <strain evidence="2">M3125 / FGSC 7600</strain>
    </source>
</reference>
<dbReference type="Proteomes" id="UP000009096">
    <property type="component" value="Chromosome 7"/>
</dbReference>
<keyword evidence="2" id="KW-1185">Reference proteome</keyword>
<sequence>MLNTWGIMTYDLHGPWDEDVTQIVRVTLGYTNIPEIANRSLQLYYTGVDPAKVCMGLDYYAHRYAVADSKCSGLCIGEI</sequence>
<dbReference type="VEuPathDB" id="FungiDB:FVEG_15874"/>
<dbReference type="RefSeq" id="XP_018752064.1">
    <property type="nucleotide sequence ID" value="XM_018905100.1"/>
</dbReference>
<dbReference type="InterPro" id="IPR029070">
    <property type="entry name" value="Chitinase_insertion_sf"/>
</dbReference>
<dbReference type="KEGG" id="fvr:FVEG_15874"/>
<name>W7M2X0_GIBM7</name>
<accession>W7M2X0</accession>
<organism evidence="1 2">
    <name type="scientific">Gibberella moniliformis (strain M3125 / FGSC 7600)</name>
    <name type="common">Maize ear and stalk rot fungus</name>
    <name type="synonym">Fusarium verticillioides</name>
    <dbReference type="NCBI Taxonomy" id="334819"/>
    <lineage>
        <taxon>Eukaryota</taxon>
        <taxon>Fungi</taxon>
        <taxon>Dikarya</taxon>
        <taxon>Ascomycota</taxon>
        <taxon>Pezizomycotina</taxon>
        <taxon>Sordariomycetes</taxon>
        <taxon>Hypocreomycetidae</taxon>
        <taxon>Hypocreales</taxon>
        <taxon>Nectriaceae</taxon>
        <taxon>Fusarium</taxon>
        <taxon>Fusarium fujikuroi species complex</taxon>
    </lineage>
</organism>
<dbReference type="EMBL" id="CM000584">
    <property type="protein sequence ID" value="EWG45873.1"/>
    <property type="molecule type" value="Genomic_DNA"/>
</dbReference>
<evidence type="ECO:0008006" key="3">
    <source>
        <dbReference type="Google" id="ProtNLM"/>
    </source>
</evidence>
<gene>
    <name evidence="1" type="ORF">FVEG_15874</name>
</gene>
<dbReference type="GeneID" id="30072750"/>
<evidence type="ECO:0000313" key="2">
    <source>
        <dbReference type="Proteomes" id="UP000009096"/>
    </source>
</evidence>
<dbReference type="Gene3D" id="3.20.20.80">
    <property type="entry name" value="Glycosidases"/>
    <property type="match status" value="1"/>
</dbReference>
<proteinExistence type="predicted"/>
<dbReference type="AlphaFoldDB" id="W7M2X0"/>